<keyword evidence="3" id="KW-0479">Metal-binding</keyword>
<dbReference type="Pfam" id="PF04405">
    <property type="entry name" value="ScdA_N"/>
    <property type="match status" value="1"/>
</dbReference>
<comment type="subcellular location">
    <subcellularLocation>
        <location evidence="1">Cytoplasm</location>
    </subcellularLocation>
</comment>
<dbReference type="PANTHER" id="PTHR36438:SF1">
    <property type="entry name" value="IRON-SULFUR CLUSTER REPAIR PROTEIN YTFE"/>
    <property type="match status" value="1"/>
</dbReference>
<evidence type="ECO:0000256" key="3">
    <source>
        <dbReference type="ARBA" id="ARBA00022723"/>
    </source>
</evidence>
<dbReference type="InterPro" id="IPR012312">
    <property type="entry name" value="Hemerythrin-like"/>
</dbReference>
<keyword evidence="7" id="KW-1185">Reference proteome</keyword>
<dbReference type="PANTHER" id="PTHR36438">
    <property type="entry name" value="IRON-SULFUR CLUSTER REPAIR PROTEIN YTFE"/>
    <property type="match status" value="1"/>
</dbReference>
<dbReference type="GO" id="GO:0005737">
    <property type="term" value="C:cytoplasm"/>
    <property type="evidence" value="ECO:0007669"/>
    <property type="project" value="UniProtKB-SubCell"/>
</dbReference>
<dbReference type="RefSeq" id="WP_217642514.1">
    <property type="nucleotide sequence ID" value="NZ_FOUE01000006.1"/>
</dbReference>
<dbReference type="Proteomes" id="UP000198519">
    <property type="component" value="Unassembled WGS sequence"/>
</dbReference>
<evidence type="ECO:0000313" key="7">
    <source>
        <dbReference type="Proteomes" id="UP000198519"/>
    </source>
</evidence>
<dbReference type="Pfam" id="PF01814">
    <property type="entry name" value="Hemerythrin"/>
    <property type="match status" value="1"/>
</dbReference>
<reference evidence="7" key="1">
    <citation type="submission" date="2016-10" db="EMBL/GenBank/DDBJ databases">
        <authorList>
            <person name="Varghese N."/>
            <person name="Submissions S."/>
        </authorList>
    </citation>
    <scope>NUCLEOTIDE SEQUENCE [LARGE SCALE GENOMIC DNA]</scope>
    <source>
        <strain evidence="7">CGMCC 1.7061</strain>
    </source>
</reference>
<keyword evidence="4" id="KW-0408">Iron</keyword>
<organism evidence="6 7">
    <name type="scientific">Marinobacter zhejiangensis</name>
    <dbReference type="NCBI Taxonomy" id="488535"/>
    <lineage>
        <taxon>Bacteria</taxon>
        <taxon>Pseudomonadati</taxon>
        <taxon>Pseudomonadota</taxon>
        <taxon>Gammaproteobacteria</taxon>
        <taxon>Pseudomonadales</taxon>
        <taxon>Marinobacteraceae</taxon>
        <taxon>Marinobacter</taxon>
    </lineage>
</organism>
<evidence type="ECO:0000259" key="5">
    <source>
        <dbReference type="Pfam" id="PF01814"/>
    </source>
</evidence>
<dbReference type="STRING" id="488535.SAMN04487963_3359"/>
<protein>
    <submittedName>
        <fullName evidence="6">Regulator of cell morphogenesis and NO signaling</fullName>
    </submittedName>
</protein>
<dbReference type="Gene3D" id="1.20.120.520">
    <property type="entry name" value="nmb1532 protein domain like"/>
    <property type="match status" value="1"/>
</dbReference>
<evidence type="ECO:0000256" key="4">
    <source>
        <dbReference type="ARBA" id="ARBA00023004"/>
    </source>
</evidence>
<dbReference type="AlphaFoldDB" id="A0A1I4SWF8"/>
<dbReference type="InterPro" id="IPR019903">
    <property type="entry name" value="RIC_family"/>
</dbReference>
<dbReference type="NCBIfam" id="NF008221">
    <property type="entry name" value="PRK10992.1"/>
    <property type="match status" value="1"/>
</dbReference>
<accession>A0A1I4SWF8</accession>
<evidence type="ECO:0000256" key="1">
    <source>
        <dbReference type="ARBA" id="ARBA00004496"/>
    </source>
</evidence>
<sequence>MITLSEQPIGQLARDLPGATAVFHRFKLDFCCGGGQSLREVATRKGINLADVLEALSLLQQDTPDLDLLTRLDDQPLVEHILTRYHDVHREQLPELIRLAQRVERVHGGHPSCPAGLSAHLEEMAAELEAHMQKEEKILFPMITRGMAGMAVAPVQVMRHEHDDHGAALDKLLALTHDLTLPEGACNTWQALYRGLQTLRNDLMEHIHLENNVLFQRVDGQLGGEHHG</sequence>
<evidence type="ECO:0000256" key="2">
    <source>
        <dbReference type="ARBA" id="ARBA00022490"/>
    </source>
</evidence>
<gene>
    <name evidence="6" type="ORF">SAMN04487963_3359</name>
</gene>
<keyword evidence="2" id="KW-0963">Cytoplasm</keyword>
<name>A0A1I4SWF8_9GAMM</name>
<evidence type="ECO:0000313" key="6">
    <source>
        <dbReference type="EMBL" id="SFM68761.1"/>
    </source>
</evidence>
<feature type="domain" description="Hemerythrin-like" evidence="5">
    <location>
        <begin position="80"/>
        <end position="217"/>
    </location>
</feature>
<dbReference type="CDD" id="cd12108">
    <property type="entry name" value="Hr-like"/>
    <property type="match status" value="1"/>
</dbReference>
<dbReference type="GO" id="GO:0046872">
    <property type="term" value="F:metal ion binding"/>
    <property type="evidence" value="ECO:0007669"/>
    <property type="project" value="UniProtKB-KW"/>
</dbReference>
<dbReference type="NCBIfam" id="TIGR03652">
    <property type="entry name" value="FeS_repair_RIC"/>
    <property type="match status" value="1"/>
</dbReference>
<dbReference type="EMBL" id="FOUE01000006">
    <property type="protein sequence ID" value="SFM68761.1"/>
    <property type="molecule type" value="Genomic_DNA"/>
</dbReference>
<proteinExistence type="predicted"/>